<protein>
    <recommendedName>
        <fullName evidence="6">Trimethylamine methyltransferase</fullName>
    </recommendedName>
</protein>
<name>A0A1F5YN39_9BACT</name>
<dbReference type="Gene3D" id="3.20.20.480">
    <property type="entry name" value="Trimethylamine methyltransferase-like"/>
    <property type="match status" value="1"/>
</dbReference>
<reference evidence="4 5" key="1">
    <citation type="journal article" date="2016" name="Nat. Commun.">
        <title>Thousands of microbial genomes shed light on interconnected biogeochemical processes in an aquifer system.</title>
        <authorList>
            <person name="Anantharaman K."/>
            <person name="Brown C.T."/>
            <person name="Hug L.A."/>
            <person name="Sharon I."/>
            <person name="Castelle C.J."/>
            <person name="Probst A.J."/>
            <person name="Thomas B.C."/>
            <person name="Singh A."/>
            <person name="Wilkins M.J."/>
            <person name="Karaoz U."/>
            <person name="Brodie E.L."/>
            <person name="Williams K.H."/>
            <person name="Hubbard S.S."/>
            <person name="Banfield J.F."/>
        </authorList>
    </citation>
    <scope>NUCLEOTIDE SEQUENCE [LARGE SCALE GENOMIC DNA]</scope>
</reference>
<comment type="caution">
    <text evidence="4">The sequence shown here is derived from an EMBL/GenBank/DDBJ whole genome shotgun (WGS) entry which is preliminary data.</text>
</comment>
<dbReference type="AlphaFoldDB" id="A0A1F5YN39"/>
<evidence type="ECO:0000256" key="2">
    <source>
        <dbReference type="ARBA" id="ARBA00022603"/>
    </source>
</evidence>
<evidence type="ECO:0000256" key="1">
    <source>
        <dbReference type="ARBA" id="ARBA00007137"/>
    </source>
</evidence>
<dbReference type="STRING" id="1817867.A3F83_00910"/>
<gene>
    <name evidence="4" type="ORF">A3F83_00910</name>
</gene>
<dbReference type="GO" id="GO:0015948">
    <property type="term" value="P:methanogenesis"/>
    <property type="evidence" value="ECO:0007669"/>
    <property type="project" value="InterPro"/>
</dbReference>
<evidence type="ECO:0000256" key="3">
    <source>
        <dbReference type="ARBA" id="ARBA00022679"/>
    </source>
</evidence>
<dbReference type="Proteomes" id="UP000179129">
    <property type="component" value="Unassembled WGS sequence"/>
</dbReference>
<evidence type="ECO:0000313" key="5">
    <source>
        <dbReference type="Proteomes" id="UP000179129"/>
    </source>
</evidence>
<keyword evidence="2" id="KW-0489">Methyltransferase</keyword>
<dbReference type="InterPro" id="IPR038601">
    <property type="entry name" value="MttB-like_sf"/>
</dbReference>
<dbReference type="GO" id="GO:0008168">
    <property type="term" value="F:methyltransferase activity"/>
    <property type="evidence" value="ECO:0007669"/>
    <property type="project" value="UniProtKB-KW"/>
</dbReference>
<organism evidence="4 5">
    <name type="scientific">Candidatus Glassbacteria bacterium RIFCSPLOWO2_12_FULL_58_11</name>
    <dbReference type="NCBI Taxonomy" id="1817867"/>
    <lineage>
        <taxon>Bacteria</taxon>
        <taxon>Candidatus Glassiibacteriota</taxon>
    </lineage>
</organism>
<evidence type="ECO:0000313" key="4">
    <source>
        <dbReference type="EMBL" id="OGG01463.1"/>
    </source>
</evidence>
<accession>A0A1F5YN39</accession>
<evidence type="ECO:0008006" key="6">
    <source>
        <dbReference type="Google" id="ProtNLM"/>
    </source>
</evidence>
<comment type="similarity">
    <text evidence="1">Belongs to the trimethylamine methyltransferase family.</text>
</comment>
<dbReference type="Pfam" id="PF06253">
    <property type="entry name" value="MTTB"/>
    <property type="match status" value="1"/>
</dbReference>
<dbReference type="GO" id="GO:0032259">
    <property type="term" value="P:methylation"/>
    <property type="evidence" value="ECO:0007669"/>
    <property type="project" value="UniProtKB-KW"/>
</dbReference>
<dbReference type="InterPro" id="IPR010426">
    <property type="entry name" value="MTTB_MeTrfase"/>
</dbReference>
<dbReference type="EMBL" id="MFIX01000208">
    <property type="protein sequence ID" value="OGG01463.1"/>
    <property type="molecule type" value="Genomic_DNA"/>
</dbReference>
<keyword evidence="3" id="KW-0808">Transferase</keyword>
<sequence length="493" mass="54152">MSRLFGKIRVLNDREMSLLHEGALRILERVGMKVYHAGAREYLKSVGCRVDANSLIVKFPPEAVQAAVDEMRSDFGSPRREGLRQAIRFTESSYFTRPDELQHDFTVNSGGFNAFIFDLQGNRRTADGADVRDSLKLVNALEEITWSGLPCADQSIPHPLRPVKMAAELIKHTNKIGGIEAWAPLDIEYLQQIALVVRGSQAELQRRPCLVGYGESRTPLALDENMAEIFIEYVRRGMPQSLDTMPSAGTTAPASGAGTLAVGLAETLAGLVLGKAVRTDAVLSIDATPGYCDMKNLIFPYAGAERMPLLGGWIQMLREFYGITAGAHGGKTNSCLPGFQAGMEKAHSILFPLLCGASGIGTIGQIEFGITYSPLQMVLDAEVVRATKRILQGFEVNEHTLALELIEKVGPEGNFMAEEHTAEHFREEFWLSELTECDPWEAFSKKQVRGMEKLAEEKARAILAAPLEPVLSSEQIAEIDRIVAHAEKKILGQ</sequence>
<proteinExistence type="inferred from homology"/>